<dbReference type="AlphaFoldDB" id="A0A9E8MY45"/>
<dbReference type="EMBL" id="CP113088">
    <property type="protein sequence ID" value="WAC03040.1"/>
    <property type="molecule type" value="Genomic_DNA"/>
</dbReference>
<evidence type="ECO:0000313" key="3">
    <source>
        <dbReference type="Proteomes" id="UP001164705"/>
    </source>
</evidence>
<name>A0A9E8MY45_9FLAO</name>
<dbReference type="Proteomes" id="UP001164705">
    <property type="component" value="Chromosome"/>
</dbReference>
<gene>
    <name evidence="2" type="ORF">N7U66_05270</name>
</gene>
<accession>A0A9E8MY45</accession>
<keyword evidence="1" id="KW-1133">Transmembrane helix</keyword>
<feature type="transmembrane region" description="Helical" evidence="1">
    <location>
        <begin position="149"/>
        <end position="170"/>
    </location>
</feature>
<evidence type="ECO:0000256" key="1">
    <source>
        <dbReference type="SAM" id="Phobius"/>
    </source>
</evidence>
<organism evidence="2 3">
    <name type="scientific">Lacinutrix neustonica</name>
    <dbReference type="NCBI Taxonomy" id="2980107"/>
    <lineage>
        <taxon>Bacteria</taxon>
        <taxon>Pseudomonadati</taxon>
        <taxon>Bacteroidota</taxon>
        <taxon>Flavobacteriia</taxon>
        <taxon>Flavobacteriales</taxon>
        <taxon>Flavobacteriaceae</taxon>
        <taxon>Lacinutrix</taxon>
    </lineage>
</organism>
<proteinExistence type="predicted"/>
<protein>
    <submittedName>
        <fullName evidence="2">Uncharacterized protein</fullName>
    </submittedName>
</protein>
<keyword evidence="3" id="KW-1185">Reference proteome</keyword>
<feature type="transmembrane region" description="Helical" evidence="1">
    <location>
        <begin position="20"/>
        <end position="36"/>
    </location>
</feature>
<feature type="transmembrane region" description="Helical" evidence="1">
    <location>
        <begin position="177"/>
        <end position="198"/>
    </location>
</feature>
<reference evidence="2" key="1">
    <citation type="submission" date="2022-11" db="EMBL/GenBank/DDBJ databases">
        <title>Lacinutrix neustonica HL-RS19T sp. nov., isolated from the surface microlayer sample of brackish Lake Shihwa.</title>
        <authorList>
            <person name="Choi J.Y."/>
            <person name="Hwang C.Y."/>
        </authorList>
    </citation>
    <scope>NUCLEOTIDE SEQUENCE</scope>
    <source>
        <strain evidence="2">HL-RS19</strain>
    </source>
</reference>
<dbReference type="RefSeq" id="WP_267677626.1">
    <property type="nucleotide sequence ID" value="NZ_CP113088.1"/>
</dbReference>
<dbReference type="KEGG" id="lnu:N7U66_05270"/>
<keyword evidence="1" id="KW-0472">Membrane</keyword>
<evidence type="ECO:0000313" key="2">
    <source>
        <dbReference type="EMBL" id="WAC03040.1"/>
    </source>
</evidence>
<keyword evidence="1" id="KW-0812">Transmembrane</keyword>
<sequence>MGKKNKKKKNKFKKLKSDLNIPFLILGLLFLLFGFIKNADVNENKLQQINVVLSTKIKPITGTRGLYGYKFWTKKNNAEFVIERGIKISNNFKDFMNLKKNDVIKIRVDKNSYDFTDKLERIPIYSLEHNGKKYISLENFKTDNKMYSLRYKVIFIFGGIILLLNAFSILKVRQTFVLIGLFFIAILIMRIFGFGIYVKN</sequence>